<dbReference type="GO" id="GO:0005975">
    <property type="term" value="P:carbohydrate metabolic process"/>
    <property type="evidence" value="ECO:0007669"/>
    <property type="project" value="InterPro"/>
</dbReference>
<dbReference type="Proteomes" id="UP001152795">
    <property type="component" value="Unassembled WGS sequence"/>
</dbReference>
<proteinExistence type="predicted"/>
<dbReference type="InterPro" id="IPR006047">
    <property type="entry name" value="GH13_cat_dom"/>
</dbReference>
<dbReference type="PANTHER" id="PTHR10357">
    <property type="entry name" value="ALPHA-AMYLASE FAMILY MEMBER"/>
    <property type="match status" value="1"/>
</dbReference>
<organism evidence="1 2">
    <name type="scientific">Paramuricea clavata</name>
    <name type="common">Red gorgonian</name>
    <name type="synonym">Violescent sea-whip</name>
    <dbReference type="NCBI Taxonomy" id="317549"/>
    <lineage>
        <taxon>Eukaryota</taxon>
        <taxon>Metazoa</taxon>
        <taxon>Cnidaria</taxon>
        <taxon>Anthozoa</taxon>
        <taxon>Octocorallia</taxon>
        <taxon>Malacalcyonacea</taxon>
        <taxon>Plexauridae</taxon>
        <taxon>Paramuricea</taxon>
    </lineage>
</organism>
<dbReference type="OrthoDB" id="1740265at2759"/>
<dbReference type="SUPFAM" id="SSF51445">
    <property type="entry name" value="(Trans)glycosidases"/>
    <property type="match status" value="1"/>
</dbReference>
<comment type="caution">
    <text evidence="1">The sequence shown here is derived from an EMBL/GenBank/DDBJ whole genome shotgun (WGS) entry which is preliminary data.</text>
</comment>
<dbReference type="SMART" id="SM00642">
    <property type="entry name" value="Aamy"/>
    <property type="match status" value="1"/>
</dbReference>
<dbReference type="Gene3D" id="3.20.20.80">
    <property type="entry name" value="Glycosidases"/>
    <property type="match status" value="1"/>
</dbReference>
<name>A0A7D9LRA9_PARCT</name>
<reference evidence="1" key="1">
    <citation type="submission" date="2020-04" db="EMBL/GenBank/DDBJ databases">
        <authorList>
            <person name="Alioto T."/>
            <person name="Alioto T."/>
            <person name="Gomez Garrido J."/>
        </authorList>
    </citation>
    <scope>NUCLEOTIDE SEQUENCE</scope>
    <source>
        <strain evidence="1">A484AB</strain>
    </source>
</reference>
<dbReference type="AlphaFoldDB" id="A0A7D9LRA9"/>
<protein>
    <submittedName>
        <fullName evidence="1">DUF3459 domain-containing</fullName>
    </submittedName>
</protein>
<dbReference type="EMBL" id="CACRXK020022938">
    <property type="protein sequence ID" value="CAB4037313.1"/>
    <property type="molecule type" value="Genomic_DNA"/>
</dbReference>
<dbReference type="PANTHER" id="PTHR10357:SF179">
    <property type="entry name" value="NEUTRAL AND BASIC AMINO ACID TRANSPORT PROTEIN RBAT"/>
    <property type="match status" value="1"/>
</dbReference>
<dbReference type="Gene3D" id="3.90.400.10">
    <property type="entry name" value="Oligo-1,6-glucosidase, Domain 2"/>
    <property type="match status" value="1"/>
</dbReference>
<evidence type="ECO:0000313" key="1">
    <source>
        <dbReference type="EMBL" id="CAB4037313.1"/>
    </source>
</evidence>
<dbReference type="InterPro" id="IPR017853">
    <property type="entry name" value="GH"/>
</dbReference>
<dbReference type="InterPro" id="IPR045857">
    <property type="entry name" value="O16G_dom_2"/>
</dbReference>
<gene>
    <name evidence="1" type="ORF">PACLA_8A010893</name>
</gene>
<dbReference type="Pfam" id="PF00128">
    <property type="entry name" value="Alpha-amylase"/>
    <property type="match status" value="1"/>
</dbReference>
<sequence length="284" mass="32300">MGEVEFNNEDEYKVKIVDGGEYKEPGGGIRKPSQEEIDAYKIHRIIVMIIFGLVVVILLLLVVILIATTEGCEASEDKKLPWYKSGVMYNIYPRSFKDSSGNGIGDFKGIVEKLDYLKGLGVNILYLSSVFKIDKDVDYGYSVIDFKNTNPEYGTLDDFQNLVDSAHEKHMKVIIEFVPCDTSIEHEWFKESSKGQTKKDWYMWNDNITGLSGSWAKDSSSGRYYLHQNGSSEKAYLNWKNDDVKDEMESVLGFWLDRKVDGFRVVSVQRLFGDSPTSNGIVDL</sequence>
<accession>A0A7D9LRA9</accession>
<keyword evidence="2" id="KW-1185">Reference proteome</keyword>
<evidence type="ECO:0000313" key="2">
    <source>
        <dbReference type="Proteomes" id="UP001152795"/>
    </source>
</evidence>